<dbReference type="AlphaFoldDB" id="A0A5Q5BT66"/>
<organism evidence="1">
    <name type="scientific">Mycobacterium sp. (strain MCS)</name>
    <dbReference type="NCBI Taxonomy" id="164756"/>
    <lineage>
        <taxon>Bacteria</taxon>
        <taxon>Bacillati</taxon>
        <taxon>Actinomycetota</taxon>
        <taxon>Actinomycetes</taxon>
        <taxon>Mycobacteriales</taxon>
        <taxon>Mycobacteriaceae</taxon>
        <taxon>Mycobacterium</taxon>
    </lineage>
</organism>
<geneLocation type="plasmid" evidence="1">
    <name>Plasmid1</name>
</geneLocation>
<proteinExistence type="predicted"/>
<name>A0A5Q5BT66_MYCSS</name>
<protein>
    <submittedName>
        <fullName evidence="1">Uncharacterized protein</fullName>
    </submittedName>
</protein>
<dbReference type="KEGG" id="mmc:Mmcs_5517"/>
<accession>A0A5Q5BT66</accession>
<dbReference type="EMBL" id="CP000385">
    <property type="protein sequence ID" value="ABG11617.1"/>
    <property type="molecule type" value="Genomic_DNA"/>
</dbReference>
<gene>
    <name evidence="1" type="ordered locus">Mmcs_5517</name>
</gene>
<reference evidence="1" key="1">
    <citation type="submission" date="2006-06" db="EMBL/GenBank/DDBJ databases">
        <title>Complete sequence of plasmid of Mycobacterium sp. MCS.</title>
        <authorList>
            <consortium name="US DOE Joint Genome Institute"/>
            <person name="Copeland A."/>
            <person name="Lucas S."/>
            <person name="Lapidus A."/>
            <person name="Barry K."/>
            <person name="Detter J.C."/>
            <person name="Glavina del Rio T."/>
            <person name="Hammon N."/>
            <person name="Israni S."/>
            <person name="Dalin E."/>
            <person name="Tice H."/>
            <person name="Pitluck S."/>
            <person name="Martinez M."/>
            <person name="Schmutz J."/>
            <person name="Larimer F."/>
            <person name="Land M."/>
            <person name="Hauser L."/>
            <person name="Kyrpides N."/>
            <person name="Kim E."/>
            <person name="Miller C.D."/>
            <person name="Hughes J.E."/>
            <person name="Anderson A.J."/>
            <person name="Sims R.C."/>
            <person name="Richardson P."/>
        </authorList>
    </citation>
    <scope>NUCLEOTIDE SEQUENCE [LARGE SCALE GENOMIC DNA]</scope>
    <source>
        <strain evidence="1">MCS</strain>
        <plasmid evidence="1">Plasmid1</plasmid>
    </source>
</reference>
<keyword evidence="1" id="KW-0614">Plasmid</keyword>
<evidence type="ECO:0000313" key="1">
    <source>
        <dbReference type="EMBL" id="ABG11617.1"/>
    </source>
</evidence>
<sequence length="116" mass="13090">MTTGYHWSPATRRESIRRRGLLIGAEPCVNGVEDDHRNEWISLSPTPGQAWWLSGQALEYGGFTAEHPVWDLWQVDLTDADTAPCAGSYPEMRVHHSLTPDRLTWIASRHFATSTT</sequence>